<dbReference type="Gene3D" id="1.20.1740.10">
    <property type="entry name" value="Amino acid/polyamine transporter I"/>
    <property type="match status" value="1"/>
</dbReference>
<evidence type="ECO:0000259" key="9">
    <source>
        <dbReference type="Pfam" id="PF01490"/>
    </source>
</evidence>
<evidence type="ECO:0000256" key="5">
    <source>
        <dbReference type="ARBA" id="ARBA00022970"/>
    </source>
</evidence>
<dbReference type="EMBL" id="QUTF01011564">
    <property type="protein sequence ID" value="RHZ27942.1"/>
    <property type="molecule type" value="Genomic_DNA"/>
</dbReference>
<evidence type="ECO:0000313" key="22">
    <source>
        <dbReference type="Proteomes" id="UP000283543"/>
    </source>
</evidence>
<dbReference type="Proteomes" id="UP000266643">
    <property type="component" value="Unassembled WGS sequence"/>
</dbReference>
<feature type="transmembrane region" description="Helical" evidence="8">
    <location>
        <begin position="411"/>
        <end position="437"/>
    </location>
</feature>
<feature type="transmembrane region" description="Helical" evidence="8">
    <location>
        <begin position="77"/>
        <end position="99"/>
    </location>
</feature>
<evidence type="ECO:0000256" key="8">
    <source>
        <dbReference type="SAM" id="Phobius"/>
    </source>
</evidence>
<comment type="subcellular location">
    <subcellularLocation>
        <location evidence="1">Membrane</location>
        <topology evidence="1">Multi-pass membrane protein</topology>
    </subcellularLocation>
</comment>
<dbReference type="AlphaFoldDB" id="A0A397FTB8"/>
<dbReference type="InterPro" id="IPR013057">
    <property type="entry name" value="AA_transpt_TM"/>
</dbReference>
<organism evidence="16 19">
    <name type="scientific">Aphanomyces astaci</name>
    <name type="common">Crayfish plague agent</name>
    <dbReference type="NCBI Taxonomy" id="112090"/>
    <lineage>
        <taxon>Eukaryota</taxon>
        <taxon>Sar</taxon>
        <taxon>Stramenopiles</taxon>
        <taxon>Oomycota</taxon>
        <taxon>Saprolegniomycetes</taxon>
        <taxon>Saprolegniales</taxon>
        <taxon>Verrucalvaceae</taxon>
        <taxon>Aphanomyces</taxon>
    </lineage>
</organism>
<dbReference type="GO" id="GO:0016020">
    <property type="term" value="C:membrane"/>
    <property type="evidence" value="ECO:0007669"/>
    <property type="project" value="UniProtKB-SubCell"/>
</dbReference>
<evidence type="ECO:0000313" key="18">
    <source>
        <dbReference type="Proteomes" id="UP000265716"/>
    </source>
</evidence>
<feature type="transmembrane region" description="Helical" evidence="8">
    <location>
        <begin position="195"/>
        <end position="212"/>
    </location>
</feature>
<evidence type="ECO:0000313" key="19">
    <source>
        <dbReference type="Proteomes" id="UP000266196"/>
    </source>
</evidence>
<feature type="transmembrane region" description="Helical" evidence="8">
    <location>
        <begin position="449"/>
        <end position="470"/>
    </location>
</feature>
<keyword evidence="5" id="KW-0029">Amino-acid transport</keyword>
<evidence type="ECO:0000256" key="3">
    <source>
        <dbReference type="ARBA" id="ARBA00022448"/>
    </source>
</evidence>
<evidence type="ECO:0000313" key="16">
    <source>
        <dbReference type="EMBL" id="RHZ39428.1"/>
    </source>
</evidence>
<evidence type="ECO:0000313" key="10">
    <source>
        <dbReference type="EMBL" id="RHY05661.1"/>
    </source>
</evidence>
<dbReference type="EMBL" id="QUTE01003796">
    <property type="protein sequence ID" value="RHZ39428.1"/>
    <property type="molecule type" value="Genomic_DNA"/>
</dbReference>
<feature type="transmembrane region" description="Helical" evidence="8">
    <location>
        <begin position="164"/>
        <end position="183"/>
    </location>
</feature>
<dbReference type="Proteomes" id="UP000266239">
    <property type="component" value="Unassembled WGS sequence"/>
</dbReference>
<name>A0A397FTB8_APHAT</name>
<protein>
    <recommendedName>
        <fullName evidence="9">Amino acid transporter transmembrane domain-containing protein</fullName>
    </recommendedName>
</protein>
<dbReference type="EMBL" id="QUTB01002023">
    <property type="protein sequence ID" value="RHY74119.1"/>
    <property type="molecule type" value="Genomic_DNA"/>
</dbReference>
<evidence type="ECO:0000313" key="11">
    <source>
        <dbReference type="EMBL" id="RHY13947.1"/>
    </source>
</evidence>
<dbReference type="Proteomes" id="UP000286510">
    <property type="component" value="Unassembled WGS sequence"/>
</dbReference>
<evidence type="ECO:0000313" key="13">
    <source>
        <dbReference type="EMBL" id="RHY66382.1"/>
    </source>
</evidence>
<evidence type="ECO:0000313" key="17">
    <source>
        <dbReference type="Proteomes" id="UP000265427"/>
    </source>
</evidence>
<feature type="transmembrane region" description="Helical" evidence="8">
    <location>
        <begin position="124"/>
        <end position="144"/>
    </location>
</feature>
<dbReference type="EMBL" id="QUTA01007828">
    <property type="protein sequence ID" value="RHY05661.1"/>
    <property type="molecule type" value="Genomic_DNA"/>
</dbReference>
<dbReference type="PANTHER" id="PTHR22950:SF458">
    <property type="entry name" value="SODIUM-COUPLED NEUTRAL AMINO ACID TRANSPORTER 11-RELATED"/>
    <property type="match status" value="1"/>
</dbReference>
<dbReference type="Proteomes" id="UP000265427">
    <property type="component" value="Unassembled WGS sequence"/>
</dbReference>
<reference evidence="17 18" key="1">
    <citation type="submission" date="2018-08" db="EMBL/GenBank/DDBJ databases">
        <title>Aphanomyces genome sequencing and annotation.</title>
        <authorList>
            <person name="Minardi D."/>
            <person name="Oidtmann B."/>
            <person name="Van Der Giezen M."/>
            <person name="Studholme D.J."/>
        </authorList>
    </citation>
    <scope>NUCLEOTIDE SEQUENCE [LARGE SCALE GENOMIC DNA]</scope>
    <source>
        <strain evidence="16 19">197901</strain>
        <strain evidence="12 21">D2</strain>
        <strain evidence="15 23">FDL457</strain>
        <strain evidence="11 17">Kv</strain>
        <strain evidence="13 18">SA</strain>
        <strain evidence="14 22">Si</strain>
        <strain evidence="10 20">Yx</strain>
    </source>
</reference>
<evidence type="ECO:0000313" key="23">
    <source>
        <dbReference type="Proteomes" id="UP000286510"/>
    </source>
</evidence>
<dbReference type="Proteomes" id="UP000266196">
    <property type="component" value="Unassembled WGS sequence"/>
</dbReference>
<evidence type="ECO:0000313" key="20">
    <source>
        <dbReference type="Proteomes" id="UP000266239"/>
    </source>
</evidence>
<evidence type="ECO:0000313" key="14">
    <source>
        <dbReference type="EMBL" id="RHY74119.1"/>
    </source>
</evidence>
<feature type="transmembrane region" description="Helical" evidence="8">
    <location>
        <begin position="272"/>
        <end position="294"/>
    </location>
</feature>
<comment type="caution">
    <text evidence="16">The sequence shown here is derived from an EMBL/GenBank/DDBJ whole genome shotgun (WGS) entry which is preliminary data.</text>
</comment>
<dbReference type="VEuPathDB" id="FungiDB:H257_16352"/>
<feature type="transmembrane region" description="Helical" evidence="8">
    <location>
        <begin position="314"/>
        <end position="336"/>
    </location>
</feature>
<dbReference type="Proteomes" id="UP000265716">
    <property type="component" value="Unassembled WGS sequence"/>
</dbReference>
<feature type="domain" description="Amino acid transporter transmembrane" evidence="9">
    <location>
        <begin position="46"/>
        <end position="469"/>
    </location>
</feature>
<dbReference type="Pfam" id="PF01490">
    <property type="entry name" value="Aa_trans"/>
    <property type="match status" value="1"/>
</dbReference>
<evidence type="ECO:0000256" key="6">
    <source>
        <dbReference type="ARBA" id="ARBA00022989"/>
    </source>
</evidence>
<keyword evidence="6 8" id="KW-1133">Transmembrane helix</keyword>
<feature type="transmembrane region" description="Helical" evidence="8">
    <location>
        <begin position="52"/>
        <end position="71"/>
    </location>
</feature>
<evidence type="ECO:0000313" key="15">
    <source>
        <dbReference type="EMBL" id="RHZ27942.1"/>
    </source>
</evidence>
<sequence length="483" mass="52535">MAGSKSVNVADTFKSPALKSPNLFQYEAEKQSYEFFYPSPHSAARQTTVRSAVMNLVTTLIGGGVLLLPFTIAKSGIVVGCIIMLCCATASSFTSYILVSCSRRSGAQSYEEIARNAFGRKMQVVTMVLLILLIFLAFVGYVILVRDIAGSLASQFIFGRTLSVADENLVAMGVVALVSPLLFLRSMHSLRHTSVIGLSTVGIFAFGILFRSTEKIMSPEFDASKLTLVADSIDGPMYALPIVISSFLCHFNVLPVYGELQKPTRRRLKKIVIVTVFSTSVFYMILGTLGYIYAFDQLQGVQGDILNNFDQGDVVMNIGRAGILLTICMSLPLLILPTRKTIYRLYVLCHGIATTGGDGTTQETQPLIADSPSVATDDLTEKPVPLVPHVVITLVILVLAFYLAFSLPGVAVVWNIMGSTVGILISYVLPCVCYIRIRREKPTTDWRKIGAWVLLVISGSICFVCSVQAFHKLGAMVYGVLVA</sequence>
<keyword evidence="4 8" id="KW-0812">Transmembrane</keyword>
<evidence type="ECO:0000256" key="2">
    <source>
        <dbReference type="ARBA" id="ARBA00008066"/>
    </source>
</evidence>
<accession>A0A397FTB8</accession>
<dbReference type="Proteomes" id="UP000283543">
    <property type="component" value="Unassembled WGS sequence"/>
</dbReference>
<evidence type="ECO:0000313" key="21">
    <source>
        <dbReference type="Proteomes" id="UP000266643"/>
    </source>
</evidence>
<keyword evidence="7 8" id="KW-0472">Membrane</keyword>
<evidence type="ECO:0000256" key="1">
    <source>
        <dbReference type="ARBA" id="ARBA00004141"/>
    </source>
</evidence>
<proteinExistence type="inferred from homology"/>
<feature type="transmembrane region" description="Helical" evidence="8">
    <location>
        <begin position="238"/>
        <end position="260"/>
    </location>
</feature>
<dbReference type="EMBL" id="QUTC01004131">
    <property type="protein sequence ID" value="RHY66382.1"/>
    <property type="molecule type" value="Genomic_DNA"/>
</dbReference>
<dbReference type="PANTHER" id="PTHR22950">
    <property type="entry name" value="AMINO ACID TRANSPORTER"/>
    <property type="match status" value="1"/>
</dbReference>
<evidence type="ECO:0000256" key="4">
    <source>
        <dbReference type="ARBA" id="ARBA00022692"/>
    </source>
</evidence>
<dbReference type="GO" id="GO:0015179">
    <property type="term" value="F:L-amino acid transmembrane transporter activity"/>
    <property type="evidence" value="ECO:0007669"/>
    <property type="project" value="TreeGrafter"/>
</dbReference>
<gene>
    <name evidence="10" type="ORF">DYB25_008372</name>
    <name evidence="15" type="ORF">DYB26_011304</name>
    <name evidence="12" type="ORF">DYB30_011105</name>
    <name evidence="16" type="ORF">DYB31_002174</name>
    <name evidence="14" type="ORF">DYB34_005100</name>
    <name evidence="11" type="ORF">DYB36_008871</name>
    <name evidence="13" type="ORF">DYB38_008877</name>
</gene>
<evidence type="ECO:0000313" key="12">
    <source>
        <dbReference type="EMBL" id="RHY51379.1"/>
    </source>
</evidence>
<evidence type="ECO:0000256" key="7">
    <source>
        <dbReference type="ARBA" id="ARBA00023136"/>
    </source>
</evidence>
<dbReference type="EMBL" id="QUSZ01004506">
    <property type="protein sequence ID" value="RHY13947.1"/>
    <property type="molecule type" value="Genomic_DNA"/>
</dbReference>
<feature type="transmembrane region" description="Helical" evidence="8">
    <location>
        <begin position="386"/>
        <end position="405"/>
    </location>
</feature>
<comment type="similarity">
    <text evidence="2">Belongs to the amino acid/polyamine transporter 2 family.</text>
</comment>
<dbReference type="EMBL" id="QUTD01007184">
    <property type="protein sequence ID" value="RHY51379.1"/>
    <property type="molecule type" value="Genomic_DNA"/>
</dbReference>
<keyword evidence="3" id="KW-0813">Transport</keyword>